<feature type="coiled-coil region" evidence="2">
    <location>
        <begin position="38"/>
        <end position="95"/>
    </location>
</feature>
<keyword evidence="1 2" id="KW-0175">Coiled coil</keyword>
<feature type="compositionally biased region" description="Basic and acidic residues" evidence="3">
    <location>
        <begin position="513"/>
        <end position="525"/>
    </location>
</feature>
<feature type="compositionally biased region" description="Basic and acidic residues" evidence="3">
    <location>
        <begin position="479"/>
        <end position="500"/>
    </location>
</feature>
<organism evidence="5 6">
    <name type="scientific">Lipomyces starkeyi NRRL Y-11557</name>
    <dbReference type="NCBI Taxonomy" id="675824"/>
    <lineage>
        <taxon>Eukaryota</taxon>
        <taxon>Fungi</taxon>
        <taxon>Dikarya</taxon>
        <taxon>Ascomycota</taxon>
        <taxon>Saccharomycotina</taxon>
        <taxon>Lipomycetes</taxon>
        <taxon>Lipomycetales</taxon>
        <taxon>Lipomycetaceae</taxon>
        <taxon>Lipomyces</taxon>
    </lineage>
</organism>
<dbReference type="PANTHER" id="PTHR23325:SF1">
    <property type="entry name" value="SERUM RESPONSE FACTOR-BINDING PROTEIN 1"/>
    <property type="match status" value="1"/>
</dbReference>
<proteinExistence type="predicted"/>
<dbReference type="GO" id="GO:0030686">
    <property type="term" value="C:90S preribosome"/>
    <property type="evidence" value="ECO:0007669"/>
    <property type="project" value="TreeGrafter"/>
</dbReference>
<evidence type="ECO:0000313" key="5">
    <source>
        <dbReference type="EMBL" id="ODQ75658.1"/>
    </source>
</evidence>
<feature type="compositionally biased region" description="Acidic residues" evidence="3">
    <location>
        <begin position="256"/>
        <end position="282"/>
    </location>
</feature>
<protein>
    <recommendedName>
        <fullName evidence="4">Bud22 domain-containing protein</fullName>
    </recommendedName>
</protein>
<feature type="compositionally biased region" description="Acidic residues" evidence="3">
    <location>
        <begin position="317"/>
        <end position="352"/>
    </location>
</feature>
<feature type="compositionally biased region" description="Basic and acidic residues" evidence="3">
    <location>
        <begin position="372"/>
        <end position="384"/>
    </location>
</feature>
<sequence>MAAVSNTHLQPKRKRENVLWELDLLESKLAKGSKRPRLVRTKLAIDRINKKIKKVQQNATKLNEEIKDTEVESTEESAEELAKRALELKRKLVEQRIYYWIKELGRSLKKAKPFETQRIVRKLKEARTTNKEDEILKHEQELLVIKVLDSNGIAQAHLWKRLRRNRFLYASQLLPNSPPNVETDKSEKGEDKTKPELAAIKQDIIARLFKTKTVQTVVVEAIDGIVTAVELAHNSLDNKKETKNQRQARQAPQSDNADEGSNVEDRDEVSDSNDEEQGSDEADGNKAEDDKERSEDEDGESSSEIDISQYEGLIANESDEGEIEGDADDEVIDYNEISDEDPELQYESDGQEESVSLLEPAAKKAKSRTNPLRKDVEIPKTDVKKAKTIVLPSLNVGYISPSESDDDLYFEERNGKKSLPTQRKNRRGQRARQKIWEQKYGKNAAHLKKKEQERAEKEERKQSRRRERLAQRGQQAVDKVTDSAFKDQKKSEHQAVENKPLHPSWEARQQKNKHIDFKGKKIVFE</sequence>
<dbReference type="Proteomes" id="UP000094385">
    <property type="component" value="Unassembled WGS sequence"/>
</dbReference>
<dbReference type="AlphaFoldDB" id="A0A1E3QDI8"/>
<dbReference type="InterPro" id="IPR015158">
    <property type="entry name" value="Bud22_dom"/>
</dbReference>
<dbReference type="PANTHER" id="PTHR23325">
    <property type="entry name" value="SERUM RESPONSE FACTOR-BINDING"/>
    <property type="match status" value="1"/>
</dbReference>
<feature type="compositionally biased region" description="Basic residues" evidence="3">
    <location>
        <begin position="423"/>
        <end position="433"/>
    </location>
</feature>
<dbReference type="InterPro" id="IPR037393">
    <property type="entry name" value="Bud22/SRFB1"/>
</dbReference>
<evidence type="ECO:0000259" key="4">
    <source>
        <dbReference type="Pfam" id="PF09073"/>
    </source>
</evidence>
<evidence type="ECO:0000256" key="2">
    <source>
        <dbReference type="SAM" id="Coils"/>
    </source>
</evidence>
<dbReference type="GO" id="GO:0030490">
    <property type="term" value="P:maturation of SSU-rRNA"/>
    <property type="evidence" value="ECO:0007669"/>
    <property type="project" value="TreeGrafter"/>
</dbReference>
<feature type="domain" description="Bud22" evidence="4">
    <location>
        <begin position="99"/>
        <end position="524"/>
    </location>
</feature>
<dbReference type="Pfam" id="PF09073">
    <property type="entry name" value="BUD22"/>
    <property type="match status" value="1"/>
</dbReference>
<feature type="compositionally biased region" description="Basic and acidic residues" evidence="3">
    <location>
        <begin position="283"/>
        <end position="294"/>
    </location>
</feature>
<evidence type="ECO:0000313" key="6">
    <source>
        <dbReference type="Proteomes" id="UP000094385"/>
    </source>
</evidence>
<feature type="compositionally biased region" description="Basic and acidic residues" evidence="3">
    <location>
        <begin position="182"/>
        <end position="195"/>
    </location>
</feature>
<dbReference type="STRING" id="675824.A0A1E3QDI8"/>
<reference evidence="5 6" key="1">
    <citation type="journal article" date="2016" name="Proc. Natl. Acad. Sci. U.S.A.">
        <title>Comparative genomics of biotechnologically important yeasts.</title>
        <authorList>
            <person name="Riley R."/>
            <person name="Haridas S."/>
            <person name="Wolfe K.H."/>
            <person name="Lopes M.R."/>
            <person name="Hittinger C.T."/>
            <person name="Goeker M."/>
            <person name="Salamov A.A."/>
            <person name="Wisecaver J.H."/>
            <person name="Long T.M."/>
            <person name="Calvey C.H."/>
            <person name="Aerts A.L."/>
            <person name="Barry K.W."/>
            <person name="Choi C."/>
            <person name="Clum A."/>
            <person name="Coughlan A.Y."/>
            <person name="Deshpande S."/>
            <person name="Douglass A.P."/>
            <person name="Hanson S.J."/>
            <person name="Klenk H.-P."/>
            <person name="LaButti K.M."/>
            <person name="Lapidus A."/>
            <person name="Lindquist E.A."/>
            <person name="Lipzen A.M."/>
            <person name="Meier-Kolthoff J.P."/>
            <person name="Ohm R.A."/>
            <person name="Otillar R.P."/>
            <person name="Pangilinan J.L."/>
            <person name="Peng Y."/>
            <person name="Rokas A."/>
            <person name="Rosa C.A."/>
            <person name="Scheuner C."/>
            <person name="Sibirny A.A."/>
            <person name="Slot J.C."/>
            <person name="Stielow J.B."/>
            <person name="Sun H."/>
            <person name="Kurtzman C.P."/>
            <person name="Blackwell M."/>
            <person name="Grigoriev I.V."/>
            <person name="Jeffries T.W."/>
        </authorList>
    </citation>
    <scope>NUCLEOTIDE SEQUENCE [LARGE SCALE GENOMIC DNA]</scope>
    <source>
        <strain evidence="5 6">NRRL Y-11557</strain>
    </source>
</reference>
<name>A0A1E3QDI8_LIPST</name>
<accession>A0A1E3QDI8</accession>
<evidence type="ECO:0000256" key="3">
    <source>
        <dbReference type="SAM" id="MobiDB-lite"/>
    </source>
</evidence>
<feature type="region of interest" description="Disordered" evidence="3">
    <location>
        <begin position="412"/>
        <end position="525"/>
    </location>
</feature>
<feature type="compositionally biased region" description="Basic and acidic residues" evidence="3">
    <location>
        <begin position="450"/>
        <end position="461"/>
    </location>
</feature>
<dbReference type="OrthoDB" id="3364872at2759"/>
<evidence type="ECO:0000256" key="1">
    <source>
        <dbReference type="ARBA" id="ARBA00023054"/>
    </source>
</evidence>
<feature type="region of interest" description="Disordered" evidence="3">
    <location>
        <begin position="173"/>
        <end position="195"/>
    </location>
</feature>
<feature type="compositionally biased region" description="Polar residues" evidence="3">
    <location>
        <begin position="245"/>
        <end position="255"/>
    </location>
</feature>
<dbReference type="GO" id="GO:0005634">
    <property type="term" value="C:nucleus"/>
    <property type="evidence" value="ECO:0007669"/>
    <property type="project" value="TreeGrafter"/>
</dbReference>
<feature type="region of interest" description="Disordered" evidence="3">
    <location>
        <begin position="237"/>
        <end position="384"/>
    </location>
</feature>
<dbReference type="EMBL" id="KV454290">
    <property type="protein sequence ID" value="ODQ75658.1"/>
    <property type="molecule type" value="Genomic_DNA"/>
</dbReference>
<gene>
    <name evidence="5" type="ORF">LIPSTDRAFT_1095</name>
</gene>
<keyword evidence="6" id="KW-1185">Reference proteome</keyword>